<reference evidence="4 7" key="3">
    <citation type="journal article" date="2014" name="PLoS Genet.">
        <title>Phylogenetically driven sequencing of extremely halophilic archaea reveals strategies for static and dynamic osmo-response.</title>
        <authorList>
            <person name="Becker E.A."/>
            <person name="Seitzer P.M."/>
            <person name="Tritt A."/>
            <person name="Larsen D."/>
            <person name="Krusor M."/>
            <person name="Yao A.I."/>
            <person name="Wu D."/>
            <person name="Madern D."/>
            <person name="Eisen J.A."/>
            <person name="Darling A.E."/>
            <person name="Facciotti M.T."/>
        </authorList>
    </citation>
    <scope>NUCLEOTIDE SEQUENCE [LARGE SCALE GENOMIC DNA]</scope>
    <source>
        <strain evidence="4">ATCC 33500</strain>
        <strain evidence="7">ATCC 33500 / DSM 1411 / JCM 8866 / NBRC 14739 / NCIMB 2177 / R-4</strain>
    </source>
</reference>
<dbReference type="PaxDb" id="523841-HFX_2304"/>
<dbReference type="EMBL" id="AOLO01000011">
    <property type="protein sequence ID" value="ELZ99538.1"/>
    <property type="molecule type" value="Genomic_DNA"/>
</dbReference>
<evidence type="ECO:0000313" key="4">
    <source>
        <dbReference type="EMBL" id="ELZ99538.1"/>
    </source>
</evidence>
<reference evidence="5 9" key="6">
    <citation type="submission" date="2019-04" db="EMBL/GenBank/DDBJ databases">
        <title>Methylomes of two halophilic Archaea, Haloarcula marismortui and Haloferax mediterranei.</title>
        <authorList>
            <person name="DasSarma S."/>
            <person name="DasSarma P."/>
            <person name="DasSarma S."/>
            <person name="Fomenkov A."/>
            <person name="Vincze T."/>
            <person name="Anton B.P."/>
            <person name="Roberts R.J."/>
        </authorList>
    </citation>
    <scope>NUCLEOTIDE SEQUENCE [LARGE SCALE GENOMIC DNA]</scope>
    <source>
        <strain evidence="5">ATCC 33500</strain>
        <strain evidence="9">ATCC 33500 / DSM 1411 / JCM 8866 / NBRC 14739 / NCIMB 2177 / R-4</strain>
    </source>
</reference>
<dbReference type="OrthoDB" id="291374at2157"/>
<gene>
    <name evidence="2" type="ordered locus">HFX_2304</name>
    <name evidence="3" type="ORF">BM92_12300</name>
    <name evidence="4" type="ORF">C439_13329</name>
    <name evidence="5" type="ORF">E6P09_00155</name>
</gene>
<reference evidence="2 6" key="2">
    <citation type="journal article" date="2012" name="J. Bacteriol.">
        <title>Complete genome sequence of the metabolically versatile halophilic archaeon Haloferax mediterranei, a poly(3-hydroxybutyrate-co-3-hydroxyvalerate) producer.</title>
        <authorList>
            <person name="Han J."/>
            <person name="Zhang F."/>
            <person name="Hou J."/>
            <person name="Liu X."/>
            <person name="Li M."/>
            <person name="Liu H."/>
            <person name="Cai L."/>
            <person name="Zhang B."/>
            <person name="Chen Y."/>
            <person name="Zhou J."/>
            <person name="Hu S."/>
            <person name="Xiang H."/>
        </authorList>
    </citation>
    <scope>NUCLEOTIDE SEQUENCE [LARGE SCALE GENOMIC DNA]</scope>
    <source>
        <strain evidence="6">ATCC 33500 / DSM 1411 / JCM 8866 / NBRC 14739 / NCIMB 2177 / R-4</strain>
        <strain evidence="2">CGMCC 1.2087</strain>
    </source>
</reference>
<dbReference type="EMBL" id="CP001868">
    <property type="protein sequence ID" value="AFK19991.1"/>
    <property type="molecule type" value="Genomic_DNA"/>
</dbReference>
<dbReference type="AlphaFoldDB" id="I3R6Y1"/>
<dbReference type="HOGENOM" id="CLU_751440_0_0_2"/>
<evidence type="ECO:0000313" key="7">
    <source>
        <dbReference type="Proteomes" id="UP000011603"/>
    </source>
</evidence>
<evidence type="ECO:0000313" key="2">
    <source>
        <dbReference type="EMBL" id="AFK19991.1"/>
    </source>
</evidence>
<evidence type="ECO:0000313" key="3">
    <source>
        <dbReference type="EMBL" id="AHZ23370.1"/>
    </source>
</evidence>
<dbReference type="eggNOG" id="arCOG09465">
    <property type="taxonomic scope" value="Archaea"/>
</dbReference>
<dbReference type="RefSeq" id="WP_004059715.1">
    <property type="nucleotide sequence ID" value="NC_017941.2"/>
</dbReference>
<protein>
    <submittedName>
        <fullName evidence="2">Uncharacterized protein</fullName>
    </submittedName>
</protein>
<reference evidence="2" key="5">
    <citation type="submission" date="2014-05" db="EMBL/GenBank/DDBJ databases">
        <authorList>
            <person name="Wang L."/>
            <person name="Yang H."/>
            <person name="Xiang H."/>
        </authorList>
    </citation>
    <scope>NUCLEOTIDE SEQUENCE</scope>
    <source>
        <strain evidence="2">CGMCC 1.2087</strain>
    </source>
</reference>
<evidence type="ECO:0000313" key="5">
    <source>
        <dbReference type="EMBL" id="QCQ73778.1"/>
    </source>
</evidence>
<evidence type="ECO:0000256" key="1">
    <source>
        <dbReference type="SAM" id="MobiDB-lite"/>
    </source>
</evidence>
<reference evidence="3 8" key="4">
    <citation type="submission" date="2014-04" db="EMBL/GenBank/DDBJ databases">
        <title>Transcriptional profiles of Haloferax mediterranei on the basis of nitrogen availability.</title>
        <authorList>
            <person name="Bautista V."/>
        </authorList>
    </citation>
    <scope>NUCLEOTIDE SEQUENCE [LARGE SCALE GENOMIC DNA]</scope>
    <source>
        <strain evidence="3">ATCC 33500</strain>
        <strain evidence="8">ATCC 33500 / DSM 1411 / JCM 8866 / NBRC 14739 / NCIMB 2177 / R-4</strain>
    </source>
</reference>
<feature type="compositionally biased region" description="Acidic residues" evidence="1">
    <location>
        <begin position="147"/>
        <end position="172"/>
    </location>
</feature>
<sequence length="368" mass="40538">MKEPSLGSIIGDRSDVELAAIFERIWEARGYEARVRFHGPDVNVEAEGETPEGAHREIRIWVTSTRAITADMTSAFVRTCNRADIEPYVAAVGHGRLEADAYQPGLVVLDAPSIAVEVRETGVESFVHQLVDEDDESTATNWLGDPVDADGEADETATDETDDEEDGEDDDDKISRREAVKKAGTYVTGGLVTYLIVEKISDIVQRSPKLRAAISRRAAWVESHLPEINTPTVEWSVPTPQPLYDDPRQPNRTTTSSKPANATAIPYETLREDPAAYTGTAVTYTGRVEETMERGEIRFATIAVEDSKGRLRGDVVARWPVGQFFDDDIGFRLLDTERVRIWGVVSGAGSLSGSRQYPQIDVSVLEKA</sequence>
<evidence type="ECO:0000313" key="9">
    <source>
        <dbReference type="Proteomes" id="UP000299011"/>
    </source>
</evidence>
<name>I3R6Y1_HALMT</name>
<reference evidence="2" key="1">
    <citation type="journal article" date="2012" name="Appl. Environ. Microbiol.">
        <title>Identification of the haloarchaeal phasin (PhaP) that functions in polyhydroxyalkanoate accumulation and granule formation in Haloferax mediterranei.</title>
        <authorList>
            <person name="Cai S."/>
            <person name="Cai L."/>
            <person name="Liu H."/>
            <person name="Liu X."/>
            <person name="Han J."/>
            <person name="Zhou J."/>
            <person name="Xiang H."/>
        </authorList>
    </citation>
    <scope>NUCLEOTIDE SEQUENCE</scope>
    <source>
        <strain evidence="2">CGMCC 1.2087</strain>
    </source>
</reference>
<dbReference type="Proteomes" id="UP000027075">
    <property type="component" value="Chromosome"/>
</dbReference>
<dbReference type="EMBL" id="CP039139">
    <property type="protein sequence ID" value="QCQ73778.1"/>
    <property type="molecule type" value="Genomic_DNA"/>
</dbReference>
<feature type="compositionally biased region" description="Polar residues" evidence="1">
    <location>
        <begin position="250"/>
        <end position="260"/>
    </location>
</feature>
<accession>I3R6Y1</accession>
<keyword evidence="7" id="KW-1185">Reference proteome</keyword>
<dbReference type="GeneID" id="40154782"/>
<dbReference type="EMBL" id="CP007551">
    <property type="protein sequence ID" value="AHZ23370.1"/>
    <property type="molecule type" value="Genomic_DNA"/>
</dbReference>
<organism evidence="2 6">
    <name type="scientific">Haloferax mediterranei (strain ATCC 33500 / DSM 1411 / JCM 8866 / NBRC 14739 / NCIMB 2177 / R-4)</name>
    <name type="common">Halobacterium mediterranei</name>
    <dbReference type="NCBI Taxonomy" id="523841"/>
    <lineage>
        <taxon>Archaea</taxon>
        <taxon>Methanobacteriati</taxon>
        <taxon>Methanobacteriota</taxon>
        <taxon>Stenosarchaea group</taxon>
        <taxon>Halobacteria</taxon>
        <taxon>Halobacteriales</taxon>
        <taxon>Haloferacaceae</taxon>
        <taxon>Haloferax</taxon>
    </lineage>
</organism>
<evidence type="ECO:0000313" key="6">
    <source>
        <dbReference type="Proteomes" id="UP000006469"/>
    </source>
</evidence>
<dbReference type="Proteomes" id="UP000011603">
    <property type="component" value="Unassembled WGS sequence"/>
</dbReference>
<proteinExistence type="predicted"/>
<feature type="region of interest" description="Disordered" evidence="1">
    <location>
        <begin position="232"/>
        <end position="263"/>
    </location>
</feature>
<dbReference type="KEGG" id="hme:HFX_2304"/>
<feature type="region of interest" description="Disordered" evidence="1">
    <location>
        <begin position="137"/>
        <end position="175"/>
    </location>
</feature>
<dbReference type="Proteomes" id="UP000006469">
    <property type="component" value="Chromosome"/>
</dbReference>
<dbReference type="PATRIC" id="fig|523841.21.peg.2691"/>
<dbReference type="Proteomes" id="UP000299011">
    <property type="component" value="Chromosome"/>
</dbReference>
<evidence type="ECO:0000313" key="8">
    <source>
        <dbReference type="Proteomes" id="UP000027075"/>
    </source>
</evidence>